<proteinExistence type="predicted"/>
<feature type="compositionally biased region" description="Polar residues" evidence="1">
    <location>
        <begin position="1"/>
        <end position="16"/>
    </location>
</feature>
<dbReference type="Proteomes" id="UP001165121">
    <property type="component" value="Unassembled WGS sequence"/>
</dbReference>
<evidence type="ECO:0000313" key="2">
    <source>
        <dbReference type="EMBL" id="GMF58773.1"/>
    </source>
</evidence>
<feature type="region of interest" description="Disordered" evidence="1">
    <location>
        <begin position="1"/>
        <end position="22"/>
    </location>
</feature>
<comment type="caution">
    <text evidence="2">The sequence shown here is derived from an EMBL/GenBank/DDBJ whole genome shotgun (WGS) entry which is preliminary data.</text>
</comment>
<accession>A0A9W7D570</accession>
<sequence length="136" mass="14301">MSRSPSTTATSPNVQPTFGDRDGWEGALIAATLAPAGPRFAPEPHTGHAYKGSRTSSPHTIEPACSKSVRLGQVTPPAVAHPEPPWSLSMVPPPYLVIAPNNALPATITLPLVNARASAQLMYLVSTRPYPATNLD</sequence>
<evidence type="ECO:0000313" key="3">
    <source>
        <dbReference type="Proteomes" id="UP001165121"/>
    </source>
</evidence>
<gene>
    <name evidence="2" type="ORF">Pfra01_002532700</name>
</gene>
<feature type="region of interest" description="Disordered" evidence="1">
    <location>
        <begin position="35"/>
        <end position="67"/>
    </location>
</feature>
<reference evidence="2" key="1">
    <citation type="submission" date="2023-04" db="EMBL/GenBank/DDBJ databases">
        <title>Phytophthora fragariaefolia NBRC 109709.</title>
        <authorList>
            <person name="Ichikawa N."/>
            <person name="Sato H."/>
            <person name="Tonouchi N."/>
        </authorList>
    </citation>
    <scope>NUCLEOTIDE SEQUENCE</scope>
    <source>
        <strain evidence="2">NBRC 109709</strain>
    </source>
</reference>
<dbReference type="AlphaFoldDB" id="A0A9W7D570"/>
<organism evidence="2 3">
    <name type="scientific">Phytophthora fragariaefolia</name>
    <dbReference type="NCBI Taxonomy" id="1490495"/>
    <lineage>
        <taxon>Eukaryota</taxon>
        <taxon>Sar</taxon>
        <taxon>Stramenopiles</taxon>
        <taxon>Oomycota</taxon>
        <taxon>Peronosporomycetes</taxon>
        <taxon>Peronosporales</taxon>
        <taxon>Peronosporaceae</taxon>
        <taxon>Phytophthora</taxon>
    </lineage>
</organism>
<protein>
    <submittedName>
        <fullName evidence="2">Unnamed protein product</fullName>
    </submittedName>
</protein>
<evidence type="ECO:0000256" key="1">
    <source>
        <dbReference type="SAM" id="MobiDB-lite"/>
    </source>
</evidence>
<name>A0A9W7D570_9STRA</name>
<keyword evidence="3" id="KW-1185">Reference proteome</keyword>
<dbReference type="EMBL" id="BSXT01004731">
    <property type="protein sequence ID" value="GMF58773.1"/>
    <property type="molecule type" value="Genomic_DNA"/>
</dbReference>